<organism evidence="1 2">
    <name type="scientific">Bradyrhizobium yuanmingense</name>
    <dbReference type="NCBI Taxonomy" id="108015"/>
    <lineage>
        <taxon>Bacteria</taxon>
        <taxon>Pseudomonadati</taxon>
        <taxon>Pseudomonadota</taxon>
        <taxon>Alphaproteobacteria</taxon>
        <taxon>Hyphomicrobiales</taxon>
        <taxon>Nitrobacteraceae</taxon>
        <taxon>Bradyrhizobium</taxon>
    </lineage>
</organism>
<gene>
    <name evidence="1" type="ORF">GA0061099_102114</name>
</gene>
<dbReference type="EMBL" id="FMAE01000021">
    <property type="protein sequence ID" value="SCB51689.1"/>
    <property type="molecule type" value="Genomic_DNA"/>
</dbReference>
<proteinExistence type="predicted"/>
<accession>A0A1C3XHK8</accession>
<reference evidence="1 2" key="1">
    <citation type="submission" date="2016-08" db="EMBL/GenBank/DDBJ databases">
        <authorList>
            <person name="Seilhamer J.J."/>
        </authorList>
    </citation>
    <scope>NUCLEOTIDE SEQUENCE [LARGE SCALE GENOMIC DNA]</scope>
    <source>
        <strain evidence="1 2">CCBAU 10071</strain>
    </source>
</reference>
<dbReference type="Proteomes" id="UP000183174">
    <property type="component" value="Unassembled WGS sequence"/>
</dbReference>
<dbReference type="RefSeq" id="WP_074448358.1">
    <property type="nucleotide sequence ID" value="NZ_FMAE01000021.1"/>
</dbReference>
<name>A0A1C3XHK8_9BRAD</name>
<evidence type="ECO:0000313" key="2">
    <source>
        <dbReference type="Proteomes" id="UP000183174"/>
    </source>
</evidence>
<protein>
    <submittedName>
        <fullName evidence="1">Uncharacterized protein</fullName>
    </submittedName>
</protein>
<evidence type="ECO:0000313" key="1">
    <source>
        <dbReference type="EMBL" id="SCB51689.1"/>
    </source>
</evidence>
<dbReference type="AlphaFoldDB" id="A0A1C3XHK8"/>
<sequence>MAGRSPGFRMSEEHRVKIKNSNILNALIEHVEGKRDMSATQVSAGLGLLRKVMPDLASTTIQGDEDGGPITITWLKS</sequence>